<name>A0A433SSY0_ELYCH</name>
<evidence type="ECO:0000313" key="1">
    <source>
        <dbReference type="EMBL" id="RUS72330.1"/>
    </source>
</evidence>
<dbReference type="OrthoDB" id="5978586at2759"/>
<dbReference type="AlphaFoldDB" id="A0A433SSY0"/>
<evidence type="ECO:0008006" key="3">
    <source>
        <dbReference type="Google" id="ProtNLM"/>
    </source>
</evidence>
<sequence>FFSLLSYIIMKLQKYMSVEGQPGLIFLKENRICNPKNIRFMSRDISDYTGIQDFVNLPQHELTRYVEVLGPSAVRESINGNIDLTVFWKSVADHVHALVALASQNAFSTCLSADAERSFSLWNLLLSSKRRTHGRQH</sequence>
<feature type="non-terminal residue" evidence="1">
    <location>
        <position position="1"/>
    </location>
</feature>
<keyword evidence="2" id="KW-1185">Reference proteome</keyword>
<organism evidence="1 2">
    <name type="scientific">Elysia chlorotica</name>
    <name type="common">Eastern emerald elysia</name>
    <name type="synonym">Sea slug</name>
    <dbReference type="NCBI Taxonomy" id="188477"/>
    <lineage>
        <taxon>Eukaryota</taxon>
        <taxon>Metazoa</taxon>
        <taxon>Spiralia</taxon>
        <taxon>Lophotrochozoa</taxon>
        <taxon>Mollusca</taxon>
        <taxon>Gastropoda</taxon>
        <taxon>Heterobranchia</taxon>
        <taxon>Euthyneura</taxon>
        <taxon>Panpulmonata</taxon>
        <taxon>Sacoglossa</taxon>
        <taxon>Placobranchoidea</taxon>
        <taxon>Plakobranchidae</taxon>
        <taxon>Elysia</taxon>
    </lineage>
</organism>
<reference evidence="1 2" key="1">
    <citation type="submission" date="2019-01" db="EMBL/GenBank/DDBJ databases">
        <title>A draft genome assembly of the solar-powered sea slug Elysia chlorotica.</title>
        <authorList>
            <person name="Cai H."/>
            <person name="Li Q."/>
            <person name="Fang X."/>
            <person name="Li J."/>
            <person name="Curtis N.E."/>
            <person name="Altenburger A."/>
            <person name="Shibata T."/>
            <person name="Feng M."/>
            <person name="Maeda T."/>
            <person name="Schwartz J.A."/>
            <person name="Shigenobu S."/>
            <person name="Lundholm N."/>
            <person name="Nishiyama T."/>
            <person name="Yang H."/>
            <person name="Hasebe M."/>
            <person name="Li S."/>
            <person name="Pierce S.K."/>
            <person name="Wang J."/>
        </authorList>
    </citation>
    <scope>NUCLEOTIDE SEQUENCE [LARGE SCALE GENOMIC DNA]</scope>
    <source>
        <strain evidence="1">EC2010</strain>
        <tissue evidence="1">Whole organism of an adult</tissue>
    </source>
</reference>
<dbReference type="Proteomes" id="UP000271974">
    <property type="component" value="Unassembled WGS sequence"/>
</dbReference>
<accession>A0A433SSY0</accession>
<dbReference type="EMBL" id="RQTK01001080">
    <property type="protein sequence ID" value="RUS72330.1"/>
    <property type="molecule type" value="Genomic_DNA"/>
</dbReference>
<gene>
    <name evidence="1" type="ORF">EGW08_019909</name>
</gene>
<evidence type="ECO:0000313" key="2">
    <source>
        <dbReference type="Proteomes" id="UP000271974"/>
    </source>
</evidence>
<comment type="caution">
    <text evidence="1">The sequence shown here is derived from an EMBL/GenBank/DDBJ whole genome shotgun (WGS) entry which is preliminary data.</text>
</comment>
<proteinExistence type="predicted"/>
<protein>
    <recommendedName>
        <fullName evidence="3">HAT C-terminal dimerisation domain-containing protein</fullName>
    </recommendedName>
</protein>